<sequence>MSTKDFILIIVSRIVASIGMMLGTISMVYSVYCFFFSANPYRFILGGAGIVALLIGYGLYKFALKYIYDEWDHYRYFLSYLLSLILFNIILTRDRDYINGKYI</sequence>
<name>A0A6M8UAE3_9GAMM</name>
<keyword evidence="3" id="KW-1185">Reference proteome</keyword>
<evidence type="ECO:0000256" key="1">
    <source>
        <dbReference type="SAM" id="Phobius"/>
    </source>
</evidence>
<proteinExistence type="predicted"/>
<dbReference type="Proteomes" id="UP000505325">
    <property type="component" value="Chromosome"/>
</dbReference>
<gene>
    <name evidence="2" type="ORF">PMPD1_2750</name>
</gene>
<reference evidence="2 3" key="1">
    <citation type="submission" date="2020-06" db="EMBL/GenBank/DDBJ databases">
        <title>Genome sequence of Paramixta manurensis strain PD-1.</title>
        <authorList>
            <person name="Lee C.W."/>
            <person name="Kim J."/>
        </authorList>
    </citation>
    <scope>NUCLEOTIDE SEQUENCE [LARGE SCALE GENOMIC DNA]</scope>
    <source>
        <strain evidence="2 3">PD-1</strain>
    </source>
</reference>
<feature type="transmembrane region" description="Helical" evidence="1">
    <location>
        <begin position="6"/>
        <end position="31"/>
    </location>
</feature>
<evidence type="ECO:0000313" key="3">
    <source>
        <dbReference type="Proteomes" id="UP000505325"/>
    </source>
</evidence>
<accession>A0A6M8UAE3</accession>
<dbReference type="KEGG" id="pmak:PMPD1_2750"/>
<evidence type="ECO:0000313" key="2">
    <source>
        <dbReference type="EMBL" id="QKJ87688.1"/>
    </source>
</evidence>
<keyword evidence="1" id="KW-0472">Membrane</keyword>
<protein>
    <submittedName>
        <fullName evidence="2">Uncharacterized protein</fullName>
    </submittedName>
</protein>
<dbReference type="AlphaFoldDB" id="A0A6M8UAE3"/>
<dbReference type="RefSeq" id="WP_173634615.1">
    <property type="nucleotide sequence ID" value="NZ_CP054212.1"/>
</dbReference>
<feature type="transmembrane region" description="Helical" evidence="1">
    <location>
        <begin position="74"/>
        <end position="91"/>
    </location>
</feature>
<keyword evidence="1" id="KW-0812">Transmembrane</keyword>
<organism evidence="2 3">
    <name type="scientific">Paramixta manurensis</name>
    <dbReference type="NCBI Taxonomy" id="2740817"/>
    <lineage>
        <taxon>Bacteria</taxon>
        <taxon>Pseudomonadati</taxon>
        <taxon>Pseudomonadota</taxon>
        <taxon>Gammaproteobacteria</taxon>
        <taxon>Enterobacterales</taxon>
        <taxon>Erwiniaceae</taxon>
        <taxon>Paramixta</taxon>
    </lineage>
</organism>
<feature type="transmembrane region" description="Helical" evidence="1">
    <location>
        <begin position="43"/>
        <end position="62"/>
    </location>
</feature>
<dbReference type="EMBL" id="CP054212">
    <property type="protein sequence ID" value="QKJ87688.1"/>
    <property type="molecule type" value="Genomic_DNA"/>
</dbReference>
<keyword evidence="1" id="KW-1133">Transmembrane helix</keyword>